<proteinExistence type="predicted"/>
<accession>A0A653HBP8</accession>
<name>A0A653HBP8_9CAUD</name>
<keyword evidence="2" id="KW-1185">Reference proteome</keyword>
<sequence>MLRQTKKADILGYLEEEIRLEEQEEIRRSEADYQAAWENWMSNK</sequence>
<dbReference type="Proteomes" id="UP000425947">
    <property type="component" value="Chromosome"/>
</dbReference>
<organism evidence="1 2">
    <name type="scientific">Escherichia phage rV5_ev146</name>
    <dbReference type="NCBI Taxonomy" id="2695844"/>
    <lineage>
        <taxon>Viruses</taxon>
        <taxon>Duplodnaviria</taxon>
        <taxon>Heunggongvirae</taxon>
        <taxon>Uroviricota</taxon>
        <taxon>Caudoviricetes</taxon>
        <taxon>Vequintavirinae</taxon>
        <taxon>Vequintavirus</taxon>
        <taxon>Vequintavirus rV5ev146</taxon>
    </lineage>
</organism>
<reference evidence="2" key="1">
    <citation type="submission" date="2019-08" db="EMBL/GenBank/DDBJ databases">
        <authorList>
            <person name="Petit M.-A."/>
            <person name="Lossouarn J."/>
        </authorList>
    </citation>
    <scope>NUCLEOTIDE SEQUENCE [LARGE SCALE GENOMIC DNA]</scope>
</reference>
<evidence type="ECO:0000313" key="2">
    <source>
        <dbReference type="Proteomes" id="UP000425947"/>
    </source>
</evidence>
<dbReference type="EMBL" id="LR699804">
    <property type="protein sequence ID" value="VVG93942.1"/>
    <property type="molecule type" value="Genomic_DNA"/>
</dbReference>
<protein>
    <submittedName>
        <fullName evidence="1">Phage protein</fullName>
    </submittedName>
</protein>
<evidence type="ECO:0000313" key="1">
    <source>
        <dbReference type="EMBL" id="VVG93942.1"/>
    </source>
</evidence>